<evidence type="ECO:0000313" key="5">
    <source>
        <dbReference type="Proteomes" id="UP000076871"/>
    </source>
</evidence>
<evidence type="ECO:0000313" key="4">
    <source>
        <dbReference type="EMBL" id="KZT08086.1"/>
    </source>
</evidence>
<keyword evidence="2" id="KW-0812">Transmembrane</keyword>
<feature type="region of interest" description="Disordered" evidence="1">
    <location>
        <begin position="122"/>
        <end position="153"/>
    </location>
</feature>
<dbReference type="EMBL" id="KV427616">
    <property type="protein sequence ID" value="KZT08086.1"/>
    <property type="molecule type" value="Genomic_DNA"/>
</dbReference>
<keyword evidence="2" id="KW-0472">Membrane</keyword>
<sequence>MRKYAARDSGSNPRMLEQMVAPVELVLKSDAQVMLIKNVDERLVNGCVGRVLGFFSTAACGASVGMDGVLGASTGKKPRSSSQESLTSNTKGGGFVRNVQVGPDGRTPVGLCVEPKVENKENLAAPPVSHEVKGNTSAKPASAASPSNGGIKNKSVAKDEELFPLVEFRTAHGTEIVLISLSPVLPLLMVCRLSALIRRRSRRIRESLNGV</sequence>
<dbReference type="RefSeq" id="XP_040765826.1">
    <property type="nucleotide sequence ID" value="XM_040911503.1"/>
</dbReference>
<gene>
    <name evidence="4" type="ORF">LAESUDRAFT_74816</name>
</gene>
<protein>
    <recommendedName>
        <fullName evidence="3">DNA helicase Pif1-like 2B domain-containing protein</fullName>
    </recommendedName>
</protein>
<keyword evidence="5" id="KW-1185">Reference proteome</keyword>
<dbReference type="Pfam" id="PF21530">
    <property type="entry name" value="Pif1_2B_dom"/>
    <property type="match status" value="1"/>
</dbReference>
<dbReference type="AlphaFoldDB" id="A0A165F033"/>
<reference evidence="4 5" key="1">
    <citation type="journal article" date="2016" name="Mol. Biol. Evol.">
        <title>Comparative Genomics of Early-Diverging Mushroom-Forming Fungi Provides Insights into the Origins of Lignocellulose Decay Capabilities.</title>
        <authorList>
            <person name="Nagy L.G."/>
            <person name="Riley R."/>
            <person name="Tritt A."/>
            <person name="Adam C."/>
            <person name="Daum C."/>
            <person name="Floudas D."/>
            <person name="Sun H."/>
            <person name="Yadav J.S."/>
            <person name="Pangilinan J."/>
            <person name="Larsson K.H."/>
            <person name="Matsuura K."/>
            <person name="Barry K."/>
            <person name="Labutti K."/>
            <person name="Kuo R."/>
            <person name="Ohm R.A."/>
            <person name="Bhattacharya S.S."/>
            <person name="Shirouzu T."/>
            <person name="Yoshinaga Y."/>
            <person name="Martin F.M."/>
            <person name="Grigoriev I.V."/>
            <person name="Hibbett D.S."/>
        </authorList>
    </citation>
    <scope>NUCLEOTIDE SEQUENCE [LARGE SCALE GENOMIC DNA]</scope>
    <source>
        <strain evidence="4 5">93-53</strain>
    </source>
</reference>
<accession>A0A165F033</accession>
<proteinExistence type="predicted"/>
<feature type="compositionally biased region" description="Low complexity" evidence="1">
    <location>
        <begin position="137"/>
        <end position="147"/>
    </location>
</feature>
<dbReference type="Proteomes" id="UP000076871">
    <property type="component" value="Unassembled WGS sequence"/>
</dbReference>
<feature type="compositionally biased region" description="Polar residues" evidence="1">
    <location>
        <begin position="80"/>
        <end position="90"/>
    </location>
</feature>
<organism evidence="4 5">
    <name type="scientific">Laetiporus sulphureus 93-53</name>
    <dbReference type="NCBI Taxonomy" id="1314785"/>
    <lineage>
        <taxon>Eukaryota</taxon>
        <taxon>Fungi</taxon>
        <taxon>Dikarya</taxon>
        <taxon>Basidiomycota</taxon>
        <taxon>Agaricomycotina</taxon>
        <taxon>Agaricomycetes</taxon>
        <taxon>Polyporales</taxon>
        <taxon>Laetiporus</taxon>
    </lineage>
</organism>
<dbReference type="STRING" id="1314785.A0A165F033"/>
<keyword evidence="2" id="KW-1133">Transmembrane helix</keyword>
<evidence type="ECO:0000259" key="3">
    <source>
        <dbReference type="Pfam" id="PF21530"/>
    </source>
</evidence>
<evidence type="ECO:0000256" key="1">
    <source>
        <dbReference type="SAM" id="MobiDB-lite"/>
    </source>
</evidence>
<dbReference type="GeneID" id="63828531"/>
<dbReference type="InterPro" id="IPR049163">
    <property type="entry name" value="Pif1-like_2B_dom"/>
</dbReference>
<feature type="transmembrane region" description="Helical" evidence="2">
    <location>
        <begin position="176"/>
        <end position="197"/>
    </location>
</feature>
<feature type="region of interest" description="Disordered" evidence="1">
    <location>
        <begin position="73"/>
        <end position="100"/>
    </location>
</feature>
<name>A0A165F033_9APHY</name>
<feature type="domain" description="DNA helicase Pif1-like 2B" evidence="3">
    <location>
        <begin position="18"/>
        <end position="54"/>
    </location>
</feature>
<evidence type="ECO:0000256" key="2">
    <source>
        <dbReference type="SAM" id="Phobius"/>
    </source>
</evidence>
<dbReference type="OrthoDB" id="432234at2759"/>
<dbReference type="InParanoid" id="A0A165F033"/>